<dbReference type="CDD" id="cd08493">
    <property type="entry name" value="PBP2_DppA_like"/>
    <property type="match status" value="1"/>
</dbReference>
<dbReference type="PANTHER" id="PTHR30290">
    <property type="entry name" value="PERIPLASMIC BINDING COMPONENT OF ABC TRANSPORTER"/>
    <property type="match status" value="1"/>
</dbReference>
<dbReference type="PANTHER" id="PTHR30290:SF38">
    <property type="entry name" value="D,D-DIPEPTIDE-BINDING PERIPLASMIC PROTEIN DDPA-RELATED"/>
    <property type="match status" value="1"/>
</dbReference>
<dbReference type="Gene3D" id="3.10.105.10">
    <property type="entry name" value="Dipeptide-binding Protein, Domain 3"/>
    <property type="match status" value="1"/>
</dbReference>
<evidence type="ECO:0000259" key="4">
    <source>
        <dbReference type="Pfam" id="PF00496"/>
    </source>
</evidence>
<evidence type="ECO:0000313" key="5">
    <source>
        <dbReference type="EMBL" id="ASJ23490.1"/>
    </source>
</evidence>
<proteinExistence type="inferred from homology"/>
<evidence type="ECO:0000313" key="6">
    <source>
        <dbReference type="Proteomes" id="UP000197424"/>
    </source>
</evidence>
<dbReference type="GO" id="GO:0042938">
    <property type="term" value="P:dipeptide transport"/>
    <property type="evidence" value="ECO:0007669"/>
    <property type="project" value="TreeGrafter"/>
</dbReference>
<dbReference type="SUPFAM" id="SSF53850">
    <property type="entry name" value="Periplasmic binding protein-like II"/>
    <property type="match status" value="1"/>
</dbReference>
<dbReference type="InterPro" id="IPR000914">
    <property type="entry name" value="SBP_5_dom"/>
</dbReference>
<dbReference type="RefSeq" id="WP_088860130.1">
    <property type="nucleotide sequence ID" value="NZ_CP022115.1"/>
</dbReference>
<dbReference type="InterPro" id="IPR039424">
    <property type="entry name" value="SBP_5"/>
</dbReference>
<name>A0A248LF86_9NEIS</name>
<dbReference type="AlphaFoldDB" id="A0A248LF86"/>
<evidence type="ECO:0000256" key="2">
    <source>
        <dbReference type="ARBA" id="ARBA00022729"/>
    </source>
</evidence>
<organism evidence="5 6">
    <name type="scientific">Laribacter hongkongensis</name>
    <dbReference type="NCBI Taxonomy" id="168471"/>
    <lineage>
        <taxon>Bacteria</taxon>
        <taxon>Pseudomonadati</taxon>
        <taxon>Pseudomonadota</taxon>
        <taxon>Betaproteobacteria</taxon>
        <taxon>Neisseriales</taxon>
        <taxon>Aquaspirillaceae</taxon>
        <taxon>Laribacter</taxon>
    </lineage>
</organism>
<feature type="signal peptide" evidence="3">
    <location>
        <begin position="1"/>
        <end position="21"/>
    </location>
</feature>
<dbReference type="EMBL" id="CP022115">
    <property type="protein sequence ID" value="ASJ23490.1"/>
    <property type="molecule type" value="Genomic_DNA"/>
</dbReference>
<dbReference type="Pfam" id="PF00496">
    <property type="entry name" value="SBP_bac_5"/>
    <property type="match status" value="1"/>
</dbReference>
<sequence length="531" mass="59380">MTVKKLALMLATVGIATQAQAAGTLIYCSEGSPAGFDPAQYVTGTDFDAAAETVFNRLVQFERGSTRVVPGLAEKWEVSPDGKTYTFHLRRGVAFHTTDYFKPTREFNADDVVFTFERMLDKNHPFNKAYRAEFPYFTDMGMDRNIAKVEKVDPNTVRFVLKKPEAAMLQNLAMSFASIQSAEYAGQLLKSGKANQINIRPVGTGPFIFKRYQKDAQIRYAGNKQYWDKGADGVKLDNLIFAINTDASVRVQKLKAGECHVAAYPKPADVAGLKSDKRLQVMTQPGFNLGYITYNVKKPQLAKLEVRQALDMSVNKKAIIDAVYQGSGQLATNPMPPTQWSYNKNIKDAPYDVAKAKQLLAKAGYPNGFEMTLWAMPVQRPYNPNAKLMAEMLQSDWAKIGVKAKIVSYEWGEYIKRGKNGEHDVLLMGWTGDNGDPDNWLGTLLGCDAVDGNNYSKWCYKPFDDLIVKARQTTDQAERTKYYLKAQEIFREQLPFTPVAHSTINLPASSKVQGFKVSPFALHSFYGVSIK</sequence>
<feature type="domain" description="Solute-binding protein family 5" evidence="4">
    <location>
        <begin position="68"/>
        <end position="449"/>
    </location>
</feature>
<evidence type="ECO:0000256" key="3">
    <source>
        <dbReference type="SAM" id="SignalP"/>
    </source>
</evidence>
<comment type="similarity">
    <text evidence="1">Belongs to the bacterial solute-binding protein 5 family.</text>
</comment>
<dbReference type="InterPro" id="IPR030678">
    <property type="entry name" value="Peptide/Ni-bd"/>
</dbReference>
<gene>
    <name evidence="5" type="ORF">LHGZ1_0659</name>
</gene>
<evidence type="ECO:0000256" key="1">
    <source>
        <dbReference type="ARBA" id="ARBA00005695"/>
    </source>
</evidence>
<dbReference type="Gene3D" id="3.40.190.10">
    <property type="entry name" value="Periplasmic binding protein-like II"/>
    <property type="match status" value="1"/>
</dbReference>
<dbReference type="FunFam" id="3.10.105.10:FF:000002">
    <property type="entry name" value="Dipeptide ABC transporter, substrate-binding protein"/>
    <property type="match status" value="1"/>
</dbReference>
<dbReference type="FunFam" id="3.40.190.10:FF:000036">
    <property type="entry name" value="Dipeptide ABC transporter, substrate-binding protein"/>
    <property type="match status" value="1"/>
</dbReference>
<dbReference type="GO" id="GO:0030288">
    <property type="term" value="C:outer membrane-bounded periplasmic space"/>
    <property type="evidence" value="ECO:0007669"/>
    <property type="project" value="TreeGrafter"/>
</dbReference>
<dbReference type="FunFam" id="3.90.76.10:FF:000002">
    <property type="entry name" value="Dipeptide ABC transporter, substrate-binding protein"/>
    <property type="match status" value="1"/>
</dbReference>
<feature type="chain" id="PRO_5012060570" evidence="3">
    <location>
        <begin position="22"/>
        <end position="531"/>
    </location>
</feature>
<dbReference type="Gene3D" id="3.90.76.10">
    <property type="entry name" value="Dipeptide-binding Protein, Domain 1"/>
    <property type="match status" value="1"/>
</dbReference>
<dbReference type="GO" id="GO:0043190">
    <property type="term" value="C:ATP-binding cassette (ABC) transporter complex"/>
    <property type="evidence" value="ECO:0007669"/>
    <property type="project" value="InterPro"/>
</dbReference>
<accession>A0A248LF86</accession>
<dbReference type="PIRSF" id="PIRSF002741">
    <property type="entry name" value="MppA"/>
    <property type="match status" value="1"/>
</dbReference>
<reference evidence="6" key="1">
    <citation type="submission" date="2017-06" db="EMBL/GenBank/DDBJ databases">
        <title>Whole genome sequence of Laribacter hongkongensis LHGZ1.</title>
        <authorList>
            <person name="Chen D."/>
            <person name="Wu H."/>
            <person name="Chen J."/>
        </authorList>
    </citation>
    <scope>NUCLEOTIDE SEQUENCE [LARGE SCALE GENOMIC DNA]</scope>
    <source>
        <strain evidence="6">LHGZ1</strain>
    </source>
</reference>
<keyword evidence="2 3" id="KW-0732">Signal</keyword>
<dbReference type="GO" id="GO:1904680">
    <property type="term" value="F:peptide transmembrane transporter activity"/>
    <property type="evidence" value="ECO:0007669"/>
    <property type="project" value="TreeGrafter"/>
</dbReference>
<dbReference type="OrthoDB" id="9801799at2"/>
<dbReference type="Proteomes" id="UP000197424">
    <property type="component" value="Chromosome"/>
</dbReference>
<protein>
    <submittedName>
        <fullName evidence="5">Putative binding protein component of ABC dipeptide transporter</fullName>
    </submittedName>
</protein>